<accession>A0A8S1TYX2</accession>
<comment type="caution">
    <text evidence="1">The sequence shown here is derived from an EMBL/GenBank/DDBJ whole genome shotgun (WGS) entry which is preliminary data.</text>
</comment>
<dbReference type="Proteomes" id="UP000689195">
    <property type="component" value="Unassembled WGS sequence"/>
</dbReference>
<dbReference type="InterPro" id="IPR050522">
    <property type="entry name" value="Ribosomal_protein_eL43"/>
</dbReference>
<evidence type="ECO:0000313" key="1">
    <source>
        <dbReference type="EMBL" id="CAD8156852.1"/>
    </source>
</evidence>
<proteinExistence type="predicted"/>
<dbReference type="PANTHER" id="PTHR48129">
    <property type="entry name" value="60S RIBOSOMAL PROTEIN L37A"/>
    <property type="match status" value="1"/>
</dbReference>
<sequence length="100" mass="11799">MIWSIIKKEYQRNLNFFAHSLNRLTIGIWRCSQTGLQIVSEALKVNTHAGLFAKQGMLRIKKLKDDVEVDFKEQKKSRKSQQINQRSKENLILKSLRKQQ</sequence>
<dbReference type="AlphaFoldDB" id="A0A8S1TYX2"/>
<dbReference type="PANTHER" id="PTHR48129:SF1">
    <property type="entry name" value="LARGE RIBOSOMAL SUBUNIT PROTEIN EL43"/>
    <property type="match status" value="1"/>
</dbReference>
<keyword evidence="2" id="KW-1185">Reference proteome</keyword>
<organism evidence="1 2">
    <name type="scientific">Paramecium pentaurelia</name>
    <dbReference type="NCBI Taxonomy" id="43138"/>
    <lineage>
        <taxon>Eukaryota</taxon>
        <taxon>Sar</taxon>
        <taxon>Alveolata</taxon>
        <taxon>Ciliophora</taxon>
        <taxon>Intramacronucleata</taxon>
        <taxon>Oligohymenophorea</taxon>
        <taxon>Peniculida</taxon>
        <taxon>Parameciidae</taxon>
        <taxon>Paramecium</taxon>
    </lineage>
</organism>
<dbReference type="OrthoDB" id="308782at2759"/>
<reference evidence="1" key="1">
    <citation type="submission" date="2021-01" db="EMBL/GenBank/DDBJ databases">
        <authorList>
            <consortium name="Genoscope - CEA"/>
            <person name="William W."/>
        </authorList>
    </citation>
    <scope>NUCLEOTIDE SEQUENCE</scope>
</reference>
<dbReference type="EMBL" id="CAJJDO010000029">
    <property type="protein sequence ID" value="CAD8156852.1"/>
    <property type="molecule type" value="Genomic_DNA"/>
</dbReference>
<name>A0A8S1TYX2_9CILI</name>
<evidence type="ECO:0000313" key="2">
    <source>
        <dbReference type="Proteomes" id="UP000689195"/>
    </source>
</evidence>
<protein>
    <submittedName>
        <fullName evidence="1">Uncharacterized protein</fullName>
    </submittedName>
</protein>
<gene>
    <name evidence="1" type="ORF">PPENT_87.1.T0290203</name>
</gene>